<reference evidence="1" key="1">
    <citation type="submission" date="2021-10" db="EMBL/GenBank/DDBJ databases">
        <authorList>
            <person name="Piombo E."/>
        </authorList>
    </citation>
    <scope>NUCLEOTIDE SEQUENCE</scope>
</reference>
<keyword evidence="2" id="KW-1185">Reference proteome</keyword>
<dbReference type="Proteomes" id="UP000754883">
    <property type="component" value="Unassembled WGS sequence"/>
</dbReference>
<evidence type="ECO:0000313" key="1">
    <source>
        <dbReference type="EMBL" id="CAG9987972.1"/>
    </source>
</evidence>
<sequence length="79" mass="8858">MATDSCLSRSFLFKIEHSALSLGGLRVPSHFFAGEGFLFSSCLPFQKDQEQHRAKLGFCSALVFPSKKNKSNPDQEEYL</sequence>
<accession>A0A9N9UEZ7</accession>
<evidence type="ECO:0000313" key="2">
    <source>
        <dbReference type="Proteomes" id="UP000754883"/>
    </source>
</evidence>
<organism evidence="1 2">
    <name type="scientific">Clonostachys byssicola</name>
    <dbReference type="NCBI Taxonomy" id="160290"/>
    <lineage>
        <taxon>Eukaryota</taxon>
        <taxon>Fungi</taxon>
        <taxon>Dikarya</taxon>
        <taxon>Ascomycota</taxon>
        <taxon>Pezizomycotina</taxon>
        <taxon>Sordariomycetes</taxon>
        <taxon>Hypocreomycetidae</taxon>
        <taxon>Hypocreales</taxon>
        <taxon>Bionectriaceae</taxon>
        <taxon>Clonostachys</taxon>
    </lineage>
</organism>
<proteinExistence type="predicted"/>
<comment type="caution">
    <text evidence="1">The sequence shown here is derived from an EMBL/GenBank/DDBJ whole genome shotgun (WGS) entry which is preliminary data.</text>
</comment>
<protein>
    <submittedName>
        <fullName evidence="1">Uncharacterized protein</fullName>
    </submittedName>
</protein>
<dbReference type="EMBL" id="CABFNO020001443">
    <property type="protein sequence ID" value="CAG9987972.1"/>
    <property type="molecule type" value="Genomic_DNA"/>
</dbReference>
<dbReference type="AlphaFoldDB" id="A0A9N9UEZ7"/>
<name>A0A9N9UEZ7_9HYPO</name>
<gene>
    <name evidence="1" type="ORF">CBYS24578_00010615</name>
</gene>